<dbReference type="Proteomes" id="UP000190888">
    <property type="component" value="Unassembled WGS sequence"/>
</dbReference>
<protein>
    <submittedName>
        <fullName evidence="1">Abortive infection protein, AbiV family</fullName>
    </submittedName>
</protein>
<dbReference type="AlphaFoldDB" id="A0A1T4JPS2"/>
<organism evidence="1 2">
    <name type="scientific">Sediminibacterium ginsengisoli</name>
    <dbReference type="NCBI Taxonomy" id="413434"/>
    <lineage>
        <taxon>Bacteria</taxon>
        <taxon>Pseudomonadati</taxon>
        <taxon>Bacteroidota</taxon>
        <taxon>Chitinophagia</taxon>
        <taxon>Chitinophagales</taxon>
        <taxon>Chitinophagaceae</taxon>
        <taxon>Sediminibacterium</taxon>
    </lineage>
</organism>
<dbReference type="STRING" id="413434.SAMN04488132_10135"/>
<dbReference type="InterPro" id="IPR030987">
    <property type="entry name" value="AbiV"/>
</dbReference>
<keyword evidence="2" id="KW-1185">Reference proteome</keyword>
<evidence type="ECO:0000313" key="1">
    <source>
        <dbReference type="EMBL" id="SJZ32065.1"/>
    </source>
</evidence>
<sequence length="194" mass="22554">MSRTGDAAAAQNDYGVACSLNILAAEELLKASFLLIKIYHPDGNINEFDNIFHKHKVKHDQIKQHVEFQEQMQKDLKMYLEEYEPIIGALNLMSSTMTKDKQKLVTEINSSITLFKKHSEFGFDIRGMLNWLQNANNDKNRGFYVDKAMNKWLSPQSISKEKFDIERKYTKDFAQYINNIDQLFSLKSKMKNSS</sequence>
<dbReference type="Pfam" id="PF18728">
    <property type="entry name" value="HEPN_AbiV"/>
    <property type="match status" value="1"/>
</dbReference>
<dbReference type="NCBIfam" id="TIGR04498">
    <property type="entry name" value="AbiV_defense"/>
    <property type="match status" value="1"/>
</dbReference>
<reference evidence="1 2" key="1">
    <citation type="submission" date="2017-02" db="EMBL/GenBank/DDBJ databases">
        <authorList>
            <person name="Peterson S.W."/>
        </authorList>
    </citation>
    <scope>NUCLEOTIDE SEQUENCE [LARGE SCALE GENOMIC DNA]</scope>
    <source>
        <strain evidence="1 2">DSM 22335</strain>
    </source>
</reference>
<name>A0A1T4JPS2_9BACT</name>
<gene>
    <name evidence="1" type="ORF">SAMN04488132_10135</name>
</gene>
<proteinExistence type="predicted"/>
<dbReference type="EMBL" id="FUWH01000001">
    <property type="protein sequence ID" value="SJZ32065.1"/>
    <property type="molecule type" value="Genomic_DNA"/>
</dbReference>
<evidence type="ECO:0000313" key="2">
    <source>
        <dbReference type="Proteomes" id="UP000190888"/>
    </source>
</evidence>
<accession>A0A1T4JPS2</accession>